<dbReference type="EMBL" id="MU032347">
    <property type="protein sequence ID" value="KAF3765359.1"/>
    <property type="molecule type" value="Genomic_DNA"/>
</dbReference>
<dbReference type="OrthoDB" id="1669814at2759"/>
<keyword evidence="3" id="KW-1185">Reference proteome</keyword>
<proteinExistence type="predicted"/>
<reference evidence="2" key="1">
    <citation type="journal article" date="2020" name="Phytopathology">
        <title>Genome sequence of the chestnut blight fungus Cryphonectria parasitica EP155: A fundamental resource for an archetypical invasive plant pathogen.</title>
        <authorList>
            <person name="Crouch J.A."/>
            <person name="Dawe A."/>
            <person name="Aerts A."/>
            <person name="Barry K."/>
            <person name="Churchill A.C.L."/>
            <person name="Grimwood J."/>
            <person name="Hillman B."/>
            <person name="Milgroom M.G."/>
            <person name="Pangilinan J."/>
            <person name="Smith M."/>
            <person name="Salamov A."/>
            <person name="Schmutz J."/>
            <person name="Yadav J."/>
            <person name="Grigoriev I.V."/>
            <person name="Nuss D."/>
        </authorList>
    </citation>
    <scope>NUCLEOTIDE SEQUENCE</scope>
    <source>
        <strain evidence="2">EP155</strain>
    </source>
</reference>
<evidence type="ECO:0000313" key="2">
    <source>
        <dbReference type="EMBL" id="KAF3765359.1"/>
    </source>
</evidence>
<dbReference type="GO" id="GO:0005829">
    <property type="term" value="C:cytosol"/>
    <property type="evidence" value="ECO:0007669"/>
    <property type="project" value="TreeGrafter"/>
</dbReference>
<dbReference type="InterPro" id="IPR029062">
    <property type="entry name" value="Class_I_gatase-like"/>
</dbReference>
<organism evidence="2 3">
    <name type="scientific">Cryphonectria parasitica (strain ATCC 38755 / EP155)</name>
    <dbReference type="NCBI Taxonomy" id="660469"/>
    <lineage>
        <taxon>Eukaryota</taxon>
        <taxon>Fungi</taxon>
        <taxon>Dikarya</taxon>
        <taxon>Ascomycota</taxon>
        <taxon>Pezizomycotina</taxon>
        <taxon>Sordariomycetes</taxon>
        <taxon>Sordariomycetidae</taxon>
        <taxon>Diaporthales</taxon>
        <taxon>Cryphonectriaceae</taxon>
        <taxon>Cryphonectria-Endothia species complex</taxon>
        <taxon>Cryphonectria</taxon>
    </lineage>
</organism>
<gene>
    <name evidence="2" type="ORF">M406DRAFT_257914</name>
</gene>
<protein>
    <submittedName>
        <fullName evidence="2">Class I glutamine amidotransferase-like protein</fullName>
    </submittedName>
</protein>
<dbReference type="PANTHER" id="PTHR42695">
    <property type="entry name" value="GLUTAMINE AMIDOTRANSFERASE YLR126C-RELATED"/>
    <property type="match status" value="1"/>
</dbReference>
<dbReference type="CDD" id="cd01741">
    <property type="entry name" value="GATase1_1"/>
    <property type="match status" value="1"/>
</dbReference>
<dbReference type="GeneID" id="63834329"/>
<dbReference type="InterPro" id="IPR044992">
    <property type="entry name" value="ChyE-like"/>
</dbReference>
<keyword evidence="2" id="KW-0315">Glutamine amidotransferase</keyword>
<name>A0A9P4Y2N3_CRYP1</name>
<feature type="region of interest" description="Disordered" evidence="1">
    <location>
        <begin position="281"/>
        <end position="304"/>
    </location>
</feature>
<accession>A0A9P4Y2N3</accession>
<dbReference type="PANTHER" id="PTHR42695:SF6">
    <property type="entry name" value="GLUTAMINE AMIDOTRANSFERASE DOMAIN-CONTAINING PROTEIN"/>
    <property type="match status" value="1"/>
</dbReference>
<dbReference type="RefSeq" id="XP_040776320.1">
    <property type="nucleotide sequence ID" value="XM_040917200.1"/>
</dbReference>
<dbReference type="Proteomes" id="UP000803844">
    <property type="component" value="Unassembled WGS sequence"/>
</dbReference>
<comment type="caution">
    <text evidence="2">The sequence shown here is derived from an EMBL/GenBank/DDBJ whole genome shotgun (WGS) entry which is preliminary data.</text>
</comment>
<sequence length="304" mass="33393">MAFQHHRIRVAMLNADTSNPNTYANMGTFGDILHYVLAAAASRLSTGLAIEHETFDVVRGEYPASVFGFDAVMITASSASSYDDQPWIRTLQEYLMSLYQENSHIRIFGSCFGHHLICQTLLGGCGVRVEKHPNGWEVGVSNVAFTSDFMKAFSQSHSVASGFKQGSGRKMRLQFVHADQVVLPPSATASLPSPWTLVGSTEHCFVQGVYHPGRVLTLQGHFEFDKFEGRETMRIFGAEDNLGGNSLSDQAPVVDAEDFKDDGDLMAEMVVRFLAGEQAIVQERRGEPGPGDEPLTPRASMELQ</sequence>
<dbReference type="Gene3D" id="3.40.50.880">
    <property type="match status" value="1"/>
</dbReference>
<evidence type="ECO:0000256" key="1">
    <source>
        <dbReference type="SAM" id="MobiDB-lite"/>
    </source>
</evidence>
<dbReference type="GO" id="GO:0005634">
    <property type="term" value="C:nucleus"/>
    <property type="evidence" value="ECO:0007669"/>
    <property type="project" value="TreeGrafter"/>
</dbReference>
<dbReference type="AlphaFoldDB" id="A0A9P4Y2N3"/>
<evidence type="ECO:0000313" key="3">
    <source>
        <dbReference type="Proteomes" id="UP000803844"/>
    </source>
</evidence>
<dbReference type="SUPFAM" id="SSF52317">
    <property type="entry name" value="Class I glutamine amidotransferase-like"/>
    <property type="match status" value="1"/>
</dbReference>